<dbReference type="GO" id="GO:0005794">
    <property type="term" value="C:Golgi apparatus"/>
    <property type="evidence" value="ECO:0007669"/>
    <property type="project" value="UniProtKB-SubCell"/>
</dbReference>
<evidence type="ECO:0008006" key="14">
    <source>
        <dbReference type="Google" id="ProtNLM"/>
    </source>
</evidence>
<evidence type="ECO:0000256" key="6">
    <source>
        <dbReference type="ARBA" id="ARBA00022989"/>
    </source>
</evidence>
<protein>
    <recommendedName>
        <fullName evidence="14">Defect at low temperature protein 1</fullName>
    </recommendedName>
</protein>
<keyword evidence="8" id="KW-0496">Mitochondrion</keyword>
<reference evidence="12 13" key="1">
    <citation type="journal article" date="2023" name="Sci. Data">
        <title>Genome assembly of the Korean intertidal mud-creeper Batillaria attramentaria.</title>
        <authorList>
            <person name="Patra A.K."/>
            <person name="Ho P.T."/>
            <person name="Jun S."/>
            <person name="Lee S.J."/>
            <person name="Kim Y."/>
            <person name="Won Y.J."/>
        </authorList>
    </citation>
    <scope>NUCLEOTIDE SEQUENCE [LARGE SCALE GENOMIC DNA]</scope>
    <source>
        <strain evidence="12">Wonlab-2016</strain>
    </source>
</reference>
<accession>A0ABD0LKM8</accession>
<keyword evidence="6 11" id="KW-1133">Transmembrane helix</keyword>
<dbReference type="PANTHER" id="PTHR21425:SF2">
    <property type="entry name" value="PROTEIN C1ORF43"/>
    <property type="match status" value="1"/>
</dbReference>
<evidence type="ECO:0000256" key="7">
    <source>
        <dbReference type="ARBA" id="ARBA00023034"/>
    </source>
</evidence>
<evidence type="ECO:0000256" key="1">
    <source>
        <dbReference type="ARBA" id="ARBA00002620"/>
    </source>
</evidence>
<dbReference type="Proteomes" id="UP001519460">
    <property type="component" value="Unassembled WGS sequence"/>
</dbReference>
<proteinExistence type="predicted"/>
<keyword evidence="13" id="KW-1185">Reference proteome</keyword>
<evidence type="ECO:0000256" key="10">
    <source>
        <dbReference type="SAM" id="MobiDB-lite"/>
    </source>
</evidence>
<evidence type="ECO:0000256" key="3">
    <source>
        <dbReference type="ARBA" id="ARBA00004173"/>
    </source>
</evidence>
<comment type="subcellular location">
    <subcellularLocation>
        <location evidence="4">Golgi apparatus</location>
    </subcellularLocation>
    <subcellularLocation>
        <location evidence="2">Membrane</location>
        <topology evidence="2">Single-pass membrane protein</topology>
    </subcellularLocation>
    <subcellularLocation>
        <location evidence="3">Mitochondrion</location>
    </subcellularLocation>
</comment>
<evidence type="ECO:0000256" key="8">
    <source>
        <dbReference type="ARBA" id="ARBA00023128"/>
    </source>
</evidence>
<evidence type="ECO:0000256" key="9">
    <source>
        <dbReference type="ARBA" id="ARBA00023136"/>
    </source>
</evidence>
<evidence type="ECO:0000256" key="2">
    <source>
        <dbReference type="ARBA" id="ARBA00004167"/>
    </source>
</evidence>
<dbReference type="GO" id="GO:0005739">
    <property type="term" value="C:mitochondrion"/>
    <property type="evidence" value="ECO:0007669"/>
    <property type="project" value="UniProtKB-SubCell"/>
</dbReference>
<evidence type="ECO:0000256" key="4">
    <source>
        <dbReference type="ARBA" id="ARBA00004555"/>
    </source>
</evidence>
<keyword evidence="5 11" id="KW-0812">Transmembrane</keyword>
<evidence type="ECO:0000313" key="12">
    <source>
        <dbReference type="EMBL" id="KAK7499771.1"/>
    </source>
</evidence>
<sequence length="283" mass="31619">MAAELPVVTVVLFIASGTLVFILLFLFAKRQIMRFALKSARKPHISIGADAPRELRDEIQRRLGLVQTVRFEPTLLSERVQDVATTVPNHYYCRMKALDAFTNAVECLRGQDNSITLRSTKQTIQLYLFSLCPSAPGTPQAQLVHQFCHAYNRARHNPAIFGDAEFVNYMELLDRVIRLVKTDQQRRLSLLNPAVETEVRLCKGPGQGGEAAETVPRASNMKRRKRPSDNPPPVSVRPEHIEQISLVDKSSGYSSTDHSSSGRGSAERLISPQLSVTQRDEAV</sequence>
<evidence type="ECO:0000313" key="13">
    <source>
        <dbReference type="Proteomes" id="UP001519460"/>
    </source>
</evidence>
<comment type="function">
    <text evidence="1">General regulator of phagocytosis. Required to uptake Gram negative bacterium by macrophages.</text>
</comment>
<keyword evidence="7" id="KW-0333">Golgi apparatus</keyword>
<name>A0ABD0LKM8_9CAEN</name>
<feature type="compositionally biased region" description="Low complexity" evidence="10">
    <location>
        <begin position="250"/>
        <end position="264"/>
    </location>
</feature>
<feature type="transmembrane region" description="Helical" evidence="11">
    <location>
        <begin position="6"/>
        <end position="28"/>
    </location>
</feature>
<dbReference type="AlphaFoldDB" id="A0ABD0LKM8"/>
<feature type="region of interest" description="Disordered" evidence="10">
    <location>
        <begin position="202"/>
        <end position="283"/>
    </location>
</feature>
<evidence type="ECO:0000256" key="11">
    <source>
        <dbReference type="SAM" id="Phobius"/>
    </source>
</evidence>
<dbReference type="InterPro" id="IPR010876">
    <property type="entry name" value="C1orf43"/>
</dbReference>
<evidence type="ECO:0000256" key="5">
    <source>
        <dbReference type="ARBA" id="ARBA00022692"/>
    </source>
</evidence>
<organism evidence="12 13">
    <name type="scientific">Batillaria attramentaria</name>
    <dbReference type="NCBI Taxonomy" id="370345"/>
    <lineage>
        <taxon>Eukaryota</taxon>
        <taxon>Metazoa</taxon>
        <taxon>Spiralia</taxon>
        <taxon>Lophotrochozoa</taxon>
        <taxon>Mollusca</taxon>
        <taxon>Gastropoda</taxon>
        <taxon>Caenogastropoda</taxon>
        <taxon>Sorbeoconcha</taxon>
        <taxon>Cerithioidea</taxon>
        <taxon>Batillariidae</taxon>
        <taxon>Batillaria</taxon>
    </lineage>
</organism>
<dbReference type="GO" id="GO:0016020">
    <property type="term" value="C:membrane"/>
    <property type="evidence" value="ECO:0007669"/>
    <property type="project" value="UniProtKB-SubCell"/>
</dbReference>
<gene>
    <name evidence="12" type="ORF">BaRGS_00009112</name>
</gene>
<dbReference type="PANTHER" id="PTHR21425">
    <property type="entry name" value="NICE-3"/>
    <property type="match status" value="1"/>
</dbReference>
<dbReference type="Pfam" id="PF07406">
    <property type="entry name" value="NICE-3"/>
    <property type="match status" value="1"/>
</dbReference>
<keyword evidence="9 11" id="KW-0472">Membrane</keyword>
<comment type="caution">
    <text evidence="12">The sequence shown here is derived from an EMBL/GenBank/DDBJ whole genome shotgun (WGS) entry which is preliminary data.</text>
</comment>
<dbReference type="EMBL" id="JACVVK020000042">
    <property type="protein sequence ID" value="KAK7499771.1"/>
    <property type="molecule type" value="Genomic_DNA"/>
</dbReference>